<dbReference type="InterPro" id="IPR036388">
    <property type="entry name" value="WH-like_DNA-bd_sf"/>
</dbReference>
<dbReference type="InterPro" id="IPR036390">
    <property type="entry name" value="WH_DNA-bd_sf"/>
</dbReference>
<dbReference type="PANTHER" id="PTHR43537:SF5">
    <property type="entry name" value="UXU OPERON TRANSCRIPTIONAL REGULATOR"/>
    <property type="match status" value="1"/>
</dbReference>
<dbReference type="PRINTS" id="PR00035">
    <property type="entry name" value="HTHGNTR"/>
</dbReference>
<name>A0ABV7D4A7_9PROT</name>
<evidence type="ECO:0000256" key="2">
    <source>
        <dbReference type="ARBA" id="ARBA00023125"/>
    </source>
</evidence>
<proteinExistence type="predicted"/>
<dbReference type="Gene3D" id="1.20.120.530">
    <property type="entry name" value="GntR ligand-binding domain-like"/>
    <property type="match status" value="1"/>
</dbReference>
<organism evidence="5 6">
    <name type="scientific">Kordiimonas pumila</name>
    <dbReference type="NCBI Taxonomy" id="2161677"/>
    <lineage>
        <taxon>Bacteria</taxon>
        <taxon>Pseudomonadati</taxon>
        <taxon>Pseudomonadota</taxon>
        <taxon>Alphaproteobacteria</taxon>
        <taxon>Kordiimonadales</taxon>
        <taxon>Kordiimonadaceae</taxon>
        <taxon>Kordiimonas</taxon>
    </lineage>
</organism>
<dbReference type="Proteomes" id="UP001595444">
    <property type="component" value="Unassembled WGS sequence"/>
</dbReference>
<dbReference type="SUPFAM" id="SSF48008">
    <property type="entry name" value="GntR ligand-binding domain-like"/>
    <property type="match status" value="1"/>
</dbReference>
<comment type="caution">
    <text evidence="5">The sequence shown here is derived from an EMBL/GenBank/DDBJ whole genome shotgun (WGS) entry which is preliminary data.</text>
</comment>
<dbReference type="EMBL" id="JBHRSL010000004">
    <property type="protein sequence ID" value="MFC3051853.1"/>
    <property type="molecule type" value="Genomic_DNA"/>
</dbReference>
<dbReference type="PANTHER" id="PTHR43537">
    <property type="entry name" value="TRANSCRIPTIONAL REGULATOR, GNTR FAMILY"/>
    <property type="match status" value="1"/>
</dbReference>
<reference evidence="6" key="1">
    <citation type="journal article" date="2019" name="Int. J. Syst. Evol. Microbiol.">
        <title>The Global Catalogue of Microorganisms (GCM) 10K type strain sequencing project: providing services to taxonomists for standard genome sequencing and annotation.</title>
        <authorList>
            <consortium name="The Broad Institute Genomics Platform"/>
            <consortium name="The Broad Institute Genome Sequencing Center for Infectious Disease"/>
            <person name="Wu L."/>
            <person name="Ma J."/>
        </authorList>
    </citation>
    <scope>NUCLEOTIDE SEQUENCE [LARGE SCALE GENOMIC DNA]</scope>
    <source>
        <strain evidence="6">KCTC 62164</strain>
    </source>
</reference>
<keyword evidence="3" id="KW-0804">Transcription</keyword>
<evidence type="ECO:0000259" key="4">
    <source>
        <dbReference type="PROSITE" id="PS50949"/>
    </source>
</evidence>
<feature type="domain" description="HTH gntR-type" evidence="4">
    <location>
        <begin position="7"/>
        <end position="74"/>
    </location>
</feature>
<dbReference type="Pfam" id="PF07729">
    <property type="entry name" value="FCD"/>
    <property type="match status" value="1"/>
</dbReference>
<dbReference type="InterPro" id="IPR000524">
    <property type="entry name" value="Tscrpt_reg_HTH_GntR"/>
</dbReference>
<dbReference type="RefSeq" id="WP_194215316.1">
    <property type="nucleotide sequence ID" value="NZ_CP061205.1"/>
</dbReference>
<evidence type="ECO:0000313" key="6">
    <source>
        <dbReference type="Proteomes" id="UP001595444"/>
    </source>
</evidence>
<evidence type="ECO:0000256" key="1">
    <source>
        <dbReference type="ARBA" id="ARBA00023015"/>
    </source>
</evidence>
<dbReference type="PROSITE" id="PS50949">
    <property type="entry name" value="HTH_GNTR"/>
    <property type="match status" value="1"/>
</dbReference>
<keyword evidence="1" id="KW-0805">Transcription regulation</keyword>
<dbReference type="InterPro" id="IPR008920">
    <property type="entry name" value="TF_FadR/GntR_C"/>
</dbReference>
<evidence type="ECO:0000256" key="3">
    <source>
        <dbReference type="ARBA" id="ARBA00023163"/>
    </source>
</evidence>
<sequence length="301" mass="34056">MTTDNANLLPMDLSKQIIGYLRQISAEPGYRLTERALAKQFDVSRSPVRIALNLLADEGVVEAKESGGRFLAVDQKELEKYAISAPANPLGDLYDTIINEQIAGKLPEQFTEADLLRRYDVARGLLMKVLGKMSNEGLIERRQGHGWRCLPIINTMEANFKSYEFRLALEPRIILSDSFVVDKARLQRCYNLQKEMSEGRLQYMSSSEVFEANAEVHQMLADFSNNDFFHEAIRKQNQLRLIMENRAARHAARMMDSCQEHMRILEAVADGNRTTAANLMFSHLTKASQSSFGLAKLSFGS</sequence>
<gene>
    <name evidence="5" type="ORF">ACFOKA_08050</name>
</gene>
<dbReference type="SUPFAM" id="SSF46785">
    <property type="entry name" value="Winged helix' DNA-binding domain"/>
    <property type="match status" value="2"/>
</dbReference>
<dbReference type="Pfam" id="PF00392">
    <property type="entry name" value="GntR"/>
    <property type="match status" value="1"/>
</dbReference>
<keyword evidence="2" id="KW-0238">DNA-binding</keyword>
<accession>A0ABV7D4A7</accession>
<dbReference type="InterPro" id="IPR011711">
    <property type="entry name" value="GntR_C"/>
</dbReference>
<keyword evidence="6" id="KW-1185">Reference proteome</keyword>
<dbReference type="SMART" id="SM00345">
    <property type="entry name" value="HTH_GNTR"/>
    <property type="match status" value="1"/>
</dbReference>
<protein>
    <submittedName>
        <fullName evidence="5">GntR family transcriptional regulator</fullName>
    </submittedName>
</protein>
<dbReference type="SMART" id="SM00895">
    <property type="entry name" value="FCD"/>
    <property type="match status" value="1"/>
</dbReference>
<dbReference type="Gene3D" id="1.10.10.10">
    <property type="entry name" value="Winged helix-like DNA-binding domain superfamily/Winged helix DNA-binding domain"/>
    <property type="match status" value="2"/>
</dbReference>
<evidence type="ECO:0000313" key="5">
    <source>
        <dbReference type="EMBL" id="MFC3051853.1"/>
    </source>
</evidence>